<evidence type="ECO:0000256" key="3">
    <source>
        <dbReference type="ARBA" id="ARBA00022801"/>
    </source>
</evidence>
<dbReference type="InterPro" id="IPR000064">
    <property type="entry name" value="NLP_P60_dom"/>
</dbReference>
<evidence type="ECO:0000313" key="6">
    <source>
        <dbReference type="EMBL" id="PQD95042.1"/>
    </source>
</evidence>
<accession>A0A2S7MYZ7</accession>
<evidence type="ECO:0000256" key="2">
    <source>
        <dbReference type="ARBA" id="ARBA00022670"/>
    </source>
</evidence>
<reference evidence="6 7" key="1">
    <citation type="submission" date="2017-12" db="EMBL/GenBank/DDBJ databases">
        <title>Taxonomic description and draft genome of Pradoshia cofamensis Gen. nov., sp. nov., a thermotolerant bacillale isolated from anterior gut of earthworm Eisenia fetida.</title>
        <authorList>
            <person name="Saha T."/>
            <person name="Chakraborty R."/>
        </authorList>
    </citation>
    <scope>NUCLEOTIDE SEQUENCE [LARGE SCALE GENOMIC DNA]</scope>
    <source>
        <strain evidence="6 7">EAG3</strain>
    </source>
</reference>
<name>A0A2S7MYZ7_9BACI</name>
<dbReference type="PROSITE" id="PS51935">
    <property type="entry name" value="NLPC_P60"/>
    <property type="match status" value="1"/>
</dbReference>
<dbReference type="GO" id="GO:0006508">
    <property type="term" value="P:proteolysis"/>
    <property type="evidence" value="ECO:0007669"/>
    <property type="project" value="UniProtKB-KW"/>
</dbReference>
<evidence type="ECO:0000256" key="4">
    <source>
        <dbReference type="ARBA" id="ARBA00022807"/>
    </source>
</evidence>
<comment type="similarity">
    <text evidence="1">Belongs to the peptidase C40 family.</text>
</comment>
<gene>
    <name evidence="6" type="ORF">CYL18_11985</name>
</gene>
<dbReference type="InterPro" id="IPR038765">
    <property type="entry name" value="Papain-like_cys_pep_sf"/>
</dbReference>
<dbReference type="Proteomes" id="UP000239663">
    <property type="component" value="Unassembled WGS sequence"/>
</dbReference>
<evidence type="ECO:0000313" key="7">
    <source>
        <dbReference type="Proteomes" id="UP000239663"/>
    </source>
</evidence>
<dbReference type="SUPFAM" id="SSF54001">
    <property type="entry name" value="Cysteine proteinases"/>
    <property type="match status" value="1"/>
</dbReference>
<dbReference type="InterPro" id="IPR051202">
    <property type="entry name" value="Peptidase_C40"/>
</dbReference>
<dbReference type="Pfam" id="PF00877">
    <property type="entry name" value="NLPC_P60"/>
    <property type="match status" value="1"/>
</dbReference>
<dbReference type="GO" id="GO:0008234">
    <property type="term" value="F:cysteine-type peptidase activity"/>
    <property type="evidence" value="ECO:0007669"/>
    <property type="project" value="UniProtKB-KW"/>
</dbReference>
<dbReference type="PANTHER" id="PTHR47053:SF3">
    <property type="entry name" value="GAMMA-D-GLUTAMYL-L-LYSINE DIPEPTIDYL-PEPTIDASE"/>
    <property type="match status" value="1"/>
</dbReference>
<evidence type="ECO:0000256" key="1">
    <source>
        <dbReference type="ARBA" id="ARBA00007074"/>
    </source>
</evidence>
<dbReference type="OrthoDB" id="9813368at2"/>
<keyword evidence="4" id="KW-0788">Thiol protease</keyword>
<dbReference type="Pfam" id="PF23795">
    <property type="entry name" value="SH3_YKFC_2nd"/>
    <property type="match status" value="1"/>
</dbReference>
<evidence type="ECO:0000259" key="5">
    <source>
        <dbReference type="PROSITE" id="PS51935"/>
    </source>
</evidence>
<sequence>MEEKIMQIAVSVATVWTSNQSPRELDQPATSNPARISEWLMSMALSDLMDLHNANRVQTQLLFGEEVIVTGMEGEWASIIAPSQYSSKDSRGYPGWVPLGQLRDIKDAADVKKGMAVIQSKMALLHIEGMDSTIPICYQTALPFLGDSGETIMVQTPLGKGELHKEDVQLLKEGESLPEKSGEAICQAGERFLELSYLWGGVSSYGYDCSGFAYTMLKANGYVIARDAGDQAQGGREVKLNAIEPGDLLFFAYEEGKGPIHHVGIYHGDGRLLHSPKTGKSIESILLEGTIYEKELCCARRYHRNSGEQE</sequence>
<dbReference type="RefSeq" id="WP_104849747.1">
    <property type="nucleotide sequence ID" value="NZ_PKOZ01000006.1"/>
</dbReference>
<dbReference type="InterPro" id="IPR057812">
    <property type="entry name" value="SH3_YKFC_2nd"/>
</dbReference>
<feature type="domain" description="NlpC/P60" evidence="5">
    <location>
        <begin position="179"/>
        <end position="303"/>
    </location>
</feature>
<dbReference type="EMBL" id="PKOZ01000006">
    <property type="protein sequence ID" value="PQD95042.1"/>
    <property type="molecule type" value="Genomic_DNA"/>
</dbReference>
<organism evidence="6 7">
    <name type="scientific">Pradoshia eiseniae</name>
    <dbReference type="NCBI Taxonomy" id="2064768"/>
    <lineage>
        <taxon>Bacteria</taxon>
        <taxon>Bacillati</taxon>
        <taxon>Bacillota</taxon>
        <taxon>Bacilli</taxon>
        <taxon>Bacillales</taxon>
        <taxon>Bacillaceae</taxon>
        <taxon>Pradoshia</taxon>
    </lineage>
</organism>
<dbReference type="Gene3D" id="2.30.30.40">
    <property type="entry name" value="SH3 Domains"/>
    <property type="match status" value="1"/>
</dbReference>
<protein>
    <submittedName>
        <fullName evidence="6">Peptidase</fullName>
    </submittedName>
</protein>
<dbReference type="PANTHER" id="PTHR47053">
    <property type="entry name" value="MUREIN DD-ENDOPEPTIDASE MEPH-RELATED"/>
    <property type="match status" value="1"/>
</dbReference>
<keyword evidence="2" id="KW-0645">Protease</keyword>
<dbReference type="AlphaFoldDB" id="A0A2S7MYZ7"/>
<keyword evidence="7" id="KW-1185">Reference proteome</keyword>
<comment type="caution">
    <text evidence="6">The sequence shown here is derived from an EMBL/GenBank/DDBJ whole genome shotgun (WGS) entry which is preliminary data.</text>
</comment>
<dbReference type="Gene3D" id="3.90.1720.10">
    <property type="entry name" value="endopeptidase domain like (from Nostoc punctiforme)"/>
    <property type="match status" value="1"/>
</dbReference>
<proteinExistence type="inferred from homology"/>
<keyword evidence="3" id="KW-0378">Hydrolase</keyword>